<evidence type="ECO:0000256" key="3">
    <source>
        <dbReference type="ARBA" id="ARBA00022723"/>
    </source>
</evidence>
<keyword evidence="1" id="KW-0813">Transport</keyword>
<dbReference type="InterPro" id="IPR036909">
    <property type="entry name" value="Cyt_c-like_dom_sf"/>
</dbReference>
<protein>
    <recommendedName>
        <fullName evidence="6">Cytochrome c domain-containing protein</fullName>
    </recommendedName>
</protein>
<dbReference type="PANTHER" id="PTHR40942:SF4">
    <property type="entry name" value="CYTOCHROME C5"/>
    <property type="match status" value="1"/>
</dbReference>
<comment type="caution">
    <text evidence="7">The sequence shown here is derived from an EMBL/GenBank/DDBJ whole genome shotgun (WGS) entry which is preliminary data.</text>
</comment>
<accession>A0A0F9Y9Z6</accession>
<evidence type="ECO:0000313" key="7">
    <source>
        <dbReference type="EMBL" id="KKO08807.1"/>
    </source>
</evidence>
<dbReference type="InterPro" id="IPR002323">
    <property type="entry name" value="Cyt_CIE"/>
</dbReference>
<dbReference type="PROSITE" id="PS51007">
    <property type="entry name" value="CYTC"/>
    <property type="match status" value="1"/>
</dbReference>
<dbReference type="EMBL" id="LAZR01000008">
    <property type="protein sequence ID" value="KKO08807.1"/>
    <property type="molecule type" value="Genomic_DNA"/>
</dbReference>
<dbReference type="PRINTS" id="PR00607">
    <property type="entry name" value="CYTCHROMECIE"/>
</dbReference>
<evidence type="ECO:0000256" key="1">
    <source>
        <dbReference type="ARBA" id="ARBA00022448"/>
    </source>
</evidence>
<dbReference type="SUPFAM" id="SSF46626">
    <property type="entry name" value="Cytochrome c"/>
    <property type="match status" value="1"/>
</dbReference>
<dbReference type="Pfam" id="PF13442">
    <property type="entry name" value="Cytochrome_CBB3"/>
    <property type="match status" value="1"/>
</dbReference>
<dbReference type="GO" id="GO:0020037">
    <property type="term" value="F:heme binding"/>
    <property type="evidence" value="ECO:0007669"/>
    <property type="project" value="InterPro"/>
</dbReference>
<dbReference type="PANTHER" id="PTHR40942">
    <property type="match status" value="1"/>
</dbReference>
<keyword evidence="5" id="KW-0408">Iron</keyword>
<name>A0A0F9Y9Z6_9ZZZZ</name>
<dbReference type="GO" id="GO:0009055">
    <property type="term" value="F:electron transfer activity"/>
    <property type="evidence" value="ECO:0007669"/>
    <property type="project" value="InterPro"/>
</dbReference>
<evidence type="ECO:0000256" key="5">
    <source>
        <dbReference type="ARBA" id="ARBA00023004"/>
    </source>
</evidence>
<keyword evidence="3" id="KW-0479">Metal-binding</keyword>
<feature type="domain" description="Cytochrome c" evidence="6">
    <location>
        <begin position="45"/>
        <end position="129"/>
    </location>
</feature>
<evidence type="ECO:0000256" key="2">
    <source>
        <dbReference type="ARBA" id="ARBA00022617"/>
    </source>
</evidence>
<dbReference type="Gene3D" id="1.10.760.10">
    <property type="entry name" value="Cytochrome c-like domain"/>
    <property type="match status" value="1"/>
</dbReference>
<reference evidence="7" key="1">
    <citation type="journal article" date="2015" name="Nature">
        <title>Complex archaea that bridge the gap between prokaryotes and eukaryotes.</title>
        <authorList>
            <person name="Spang A."/>
            <person name="Saw J.H."/>
            <person name="Jorgensen S.L."/>
            <person name="Zaremba-Niedzwiedzka K."/>
            <person name="Martijn J."/>
            <person name="Lind A.E."/>
            <person name="van Eijk R."/>
            <person name="Schleper C."/>
            <person name="Guy L."/>
            <person name="Ettema T.J."/>
        </authorList>
    </citation>
    <scope>NUCLEOTIDE SEQUENCE</scope>
</reference>
<keyword evidence="2" id="KW-0349">Heme</keyword>
<keyword evidence="4" id="KW-0249">Electron transport</keyword>
<sequence>MRDVRGINVKLKNLVKTGVALSGLILASVMTVGGVSADQQSLTLAQVSEGFSAERTYQQSCAACHNSGAAGAPVFGNSEDWSARAEKGKETLYQNTINGYNNIMPPKGMCFTCSDDELKAVVDYVLAESVE</sequence>
<evidence type="ECO:0000256" key="4">
    <source>
        <dbReference type="ARBA" id="ARBA00022982"/>
    </source>
</evidence>
<gene>
    <name evidence="7" type="ORF">LCGC14_0039260</name>
</gene>
<dbReference type="GO" id="GO:0005506">
    <property type="term" value="F:iron ion binding"/>
    <property type="evidence" value="ECO:0007669"/>
    <property type="project" value="InterPro"/>
</dbReference>
<evidence type="ECO:0000259" key="6">
    <source>
        <dbReference type="PROSITE" id="PS51007"/>
    </source>
</evidence>
<dbReference type="AlphaFoldDB" id="A0A0F9Y9Z6"/>
<organism evidence="7">
    <name type="scientific">marine sediment metagenome</name>
    <dbReference type="NCBI Taxonomy" id="412755"/>
    <lineage>
        <taxon>unclassified sequences</taxon>
        <taxon>metagenomes</taxon>
        <taxon>ecological metagenomes</taxon>
    </lineage>
</organism>
<proteinExistence type="predicted"/>
<dbReference type="InterPro" id="IPR009056">
    <property type="entry name" value="Cyt_c-like_dom"/>
</dbReference>